<dbReference type="Pfam" id="PF11164">
    <property type="entry name" value="DUF2948"/>
    <property type="match status" value="1"/>
</dbReference>
<gene>
    <name evidence="1" type="ORF">D1223_13655</name>
</gene>
<evidence type="ECO:0000313" key="2">
    <source>
        <dbReference type="Proteomes" id="UP000266385"/>
    </source>
</evidence>
<dbReference type="InterPro" id="IPR021335">
    <property type="entry name" value="DUF2948"/>
</dbReference>
<name>A0A399REF4_9PROT</name>
<comment type="caution">
    <text evidence="1">The sequence shown here is derived from an EMBL/GenBank/DDBJ whole genome shotgun (WGS) entry which is preliminary data.</text>
</comment>
<keyword evidence="2" id="KW-1185">Reference proteome</keyword>
<accession>A0A399REF4</accession>
<protein>
    <submittedName>
        <fullName evidence="1">DUF2948 family protein</fullName>
    </submittedName>
</protein>
<reference evidence="1 2" key="1">
    <citation type="submission" date="2018-08" db="EMBL/GenBank/DDBJ databases">
        <title>Henriciella mobilis sp. nov., isolated from seawater.</title>
        <authorList>
            <person name="Cheng H."/>
            <person name="Wu Y.-H."/>
            <person name="Xu X.-W."/>
            <person name="Guo L.-L."/>
        </authorList>
    </citation>
    <scope>NUCLEOTIDE SEQUENCE [LARGE SCALE GENOMIC DNA]</scope>
    <source>
        <strain evidence="1 2">JN25</strain>
    </source>
</reference>
<dbReference type="RefSeq" id="WP_119376962.1">
    <property type="nucleotide sequence ID" value="NZ_QWFX01000013.1"/>
</dbReference>
<organism evidence="1 2">
    <name type="scientific">Henriciella mobilis</name>
    <dbReference type="NCBI Taxonomy" id="2305467"/>
    <lineage>
        <taxon>Bacteria</taxon>
        <taxon>Pseudomonadati</taxon>
        <taxon>Pseudomonadota</taxon>
        <taxon>Alphaproteobacteria</taxon>
        <taxon>Hyphomonadales</taxon>
        <taxon>Hyphomonadaceae</taxon>
        <taxon>Henriciella</taxon>
    </lineage>
</organism>
<dbReference type="AlphaFoldDB" id="A0A399REF4"/>
<dbReference type="OrthoDB" id="9806367at2"/>
<dbReference type="Proteomes" id="UP000266385">
    <property type="component" value="Unassembled WGS sequence"/>
</dbReference>
<sequence length="153" mass="17346">MADMKPLRLIAEDKDDLTVISAAIQDAVTKAEHLKYEARRHRFSIELNRFRWEETSGKRRKKEPGARVRSLLAFDGVLSVKSLGISKADPDMVYSLLAIEFDPADEPPGGIVRIVFAGDGELALEVEALDVTLLDSEYEWTTRHTPSHERRKR</sequence>
<dbReference type="EMBL" id="QWFX01000013">
    <property type="protein sequence ID" value="RIJ28427.1"/>
    <property type="molecule type" value="Genomic_DNA"/>
</dbReference>
<evidence type="ECO:0000313" key="1">
    <source>
        <dbReference type="EMBL" id="RIJ28427.1"/>
    </source>
</evidence>
<proteinExistence type="predicted"/>